<sequence length="199" mass="22144">MKKPTSLIEAFTIAMSLTVGGSNALHVSPQNSAKANTMGSSSRRFFMTSTASLLSTTLVTQSAPANAAWLDNIFNKKEEEEFTYDAFKDLVQSKKIKSVQFSWNGSSLTCIDSSGKKRSLEGIPDDPSLLVALVNAGIDPTVDDFPYEKHMSSSGWFRDSVLRDDTLTDEEKYKYRGYKTFRENIPENRVYIPSNLISN</sequence>
<dbReference type="Proteomes" id="UP001295423">
    <property type="component" value="Unassembled WGS sequence"/>
</dbReference>
<dbReference type="AlphaFoldDB" id="A0AAD2FFU4"/>
<reference evidence="1" key="1">
    <citation type="submission" date="2023-08" db="EMBL/GenBank/DDBJ databases">
        <authorList>
            <person name="Audoor S."/>
            <person name="Bilcke G."/>
        </authorList>
    </citation>
    <scope>NUCLEOTIDE SEQUENCE</scope>
</reference>
<comment type="caution">
    <text evidence="1">The sequence shown here is derived from an EMBL/GenBank/DDBJ whole genome shotgun (WGS) entry which is preliminary data.</text>
</comment>
<accession>A0AAD2FFU4</accession>
<keyword evidence="2" id="KW-1185">Reference proteome</keyword>
<proteinExistence type="predicted"/>
<name>A0AAD2FFU4_9STRA</name>
<dbReference type="EMBL" id="CAKOGP040000668">
    <property type="protein sequence ID" value="CAJ1937650.1"/>
    <property type="molecule type" value="Genomic_DNA"/>
</dbReference>
<evidence type="ECO:0000313" key="1">
    <source>
        <dbReference type="EMBL" id="CAJ1937650.1"/>
    </source>
</evidence>
<protein>
    <submittedName>
        <fullName evidence="1">Uncharacterized protein</fullName>
    </submittedName>
</protein>
<organism evidence="1 2">
    <name type="scientific">Cylindrotheca closterium</name>
    <dbReference type="NCBI Taxonomy" id="2856"/>
    <lineage>
        <taxon>Eukaryota</taxon>
        <taxon>Sar</taxon>
        <taxon>Stramenopiles</taxon>
        <taxon>Ochrophyta</taxon>
        <taxon>Bacillariophyta</taxon>
        <taxon>Bacillariophyceae</taxon>
        <taxon>Bacillariophycidae</taxon>
        <taxon>Bacillariales</taxon>
        <taxon>Bacillariaceae</taxon>
        <taxon>Cylindrotheca</taxon>
    </lineage>
</organism>
<evidence type="ECO:0000313" key="2">
    <source>
        <dbReference type="Proteomes" id="UP001295423"/>
    </source>
</evidence>
<gene>
    <name evidence="1" type="ORF">CYCCA115_LOCUS5750</name>
</gene>